<evidence type="ECO:0000313" key="3">
    <source>
        <dbReference type="Proteomes" id="UP000625711"/>
    </source>
</evidence>
<accession>A0A834ISW6</accession>
<dbReference type="AlphaFoldDB" id="A0A834ISW6"/>
<dbReference type="Proteomes" id="UP000625711">
    <property type="component" value="Unassembled WGS sequence"/>
</dbReference>
<proteinExistence type="predicted"/>
<keyword evidence="3" id="KW-1185">Reference proteome</keyword>
<sequence>MDKKEFRRKPRLKKGRLREKLNKKIGEKNSGRNMTWSAAHGDGGSLELGRRGGTVTRLYSRCPFMEITVIYFGDKIVIESV</sequence>
<evidence type="ECO:0000256" key="1">
    <source>
        <dbReference type="SAM" id="MobiDB-lite"/>
    </source>
</evidence>
<dbReference type="EMBL" id="JAACXV010000126">
    <property type="protein sequence ID" value="KAF7283238.1"/>
    <property type="molecule type" value="Genomic_DNA"/>
</dbReference>
<name>A0A834ISW6_RHYFE</name>
<evidence type="ECO:0000313" key="2">
    <source>
        <dbReference type="EMBL" id="KAF7283238.1"/>
    </source>
</evidence>
<feature type="compositionally biased region" description="Basic and acidic residues" evidence="1">
    <location>
        <begin position="18"/>
        <end position="30"/>
    </location>
</feature>
<feature type="region of interest" description="Disordered" evidence="1">
    <location>
        <begin position="1"/>
        <end position="43"/>
    </location>
</feature>
<comment type="caution">
    <text evidence="2">The sequence shown here is derived from an EMBL/GenBank/DDBJ whole genome shotgun (WGS) entry which is preliminary data.</text>
</comment>
<organism evidence="2 3">
    <name type="scientific">Rhynchophorus ferrugineus</name>
    <name type="common">Red palm weevil</name>
    <name type="synonym">Curculio ferrugineus</name>
    <dbReference type="NCBI Taxonomy" id="354439"/>
    <lineage>
        <taxon>Eukaryota</taxon>
        <taxon>Metazoa</taxon>
        <taxon>Ecdysozoa</taxon>
        <taxon>Arthropoda</taxon>
        <taxon>Hexapoda</taxon>
        <taxon>Insecta</taxon>
        <taxon>Pterygota</taxon>
        <taxon>Neoptera</taxon>
        <taxon>Endopterygota</taxon>
        <taxon>Coleoptera</taxon>
        <taxon>Polyphaga</taxon>
        <taxon>Cucujiformia</taxon>
        <taxon>Curculionidae</taxon>
        <taxon>Dryophthorinae</taxon>
        <taxon>Rhynchophorus</taxon>
    </lineage>
</organism>
<gene>
    <name evidence="2" type="ORF">GWI33_001123</name>
</gene>
<feature type="compositionally biased region" description="Basic residues" evidence="1">
    <location>
        <begin position="1"/>
        <end position="17"/>
    </location>
</feature>
<protein>
    <submittedName>
        <fullName evidence="2">Uncharacterized protein</fullName>
    </submittedName>
</protein>
<reference evidence="2" key="1">
    <citation type="submission" date="2020-08" db="EMBL/GenBank/DDBJ databases">
        <title>Genome sequencing and assembly of the red palm weevil Rhynchophorus ferrugineus.</title>
        <authorList>
            <person name="Dias G.B."/>
            <person name="Bergman C.M."/>
            <person name="Manee M."/>
        </authorList>
    </citation>
    <scope>NUCLEOTIDE SEQUENCE</scope>
    <source>
        <strain evidence="2">AA-2017</strain>
        <tissue evidence="2">Whole larva</tissue>
    </source>
</reference>